<dbReference type="RefSeq" id="WP_072878806.1">
    <property type="nucleotide sequence ID" value="NZ_FOKU01000013.1"/>
</dbReference>
<dbReference type="SUPFAM" id="SSF49464">
    <property type="entry name" value="Carboxypeptidase regulatory domain-like"/>
    <property type="match status" value="1"/>
</dbReference>
<sequence length="493" mass="56449">MNIQRNMVFFFLLISYIGLSQRITYTVADSLTKFPIPYANIVLNSNSGVITNEDGNFSLPENERLDNKEIKISCIGYKTKTVLLEEIIDEKILLSPEIVRLSGVTVSNVSLDPIEIVNKAIEHLEDNYAQQHTKSDFFLRQTLNENITKVQTEKLKSNISEFTQVKLDSLTKEIPKTITKYTEVLFDFNEPSGIKSDFILNPIRIVKHEEKNQASALDSIKIDLISLLKKHLPGSTQIRFKSGLFKLGSDIDINGDGPQNDKTDINRDKAINSSGYLGSNFINDLLYNNPDQFDFLKKPKYYEFDLKGEISYGEHSVYVISIVPKDDKAKYEGQIFIDVQDFGIHKLDVNTIAGVSEKMFGLLGIHSTMNGHSYRIYFQKLHNSQGYFPKYARVETKEELRINRNMQIKSLSDNGKEKLVSFEADINILEHYIEEASFGNPNVTKRKENKASNVGKSAVEVIYPKEYSFEIWRDYDIIEPEKTLFNFKKAGKY</sequence>
<evidence type="ECO:0000313" key="4">
    <source>
        <dbReference type="Proteomes" id="UP000198940"/>
    </source>
</evidence>
<evidence type="ECO:0000313" key="1">
    <source>
        <dbReference type="EMBL" id="SFC55235.1"/>
    </source>
</evidence>
<dbReference type="OrthoDB" id="1433475at2"/>
<reference evidence="2 3" key="1">
    <citation type="submission" date="2016-11" db="EMBL/GenBank/DDBJ databases">
        <authorList>
            <person name="Varghese N."/>
            <person name="Submissions S."/>
        </authorList>
    </citation>
    <scope>NUCLEOTIDE SEQUENCE [LARGE SCALE GENOMIC DNA]</scope>
    <source>
        <strain evidence="2 3">CGMCC 1.12174</strain>
        <strain evidence="1 4">DSM 26351</strain>
    </source>
</reference>
<dbReference type="InterPro" id="IPR008969">
    <property type="entry name" value="CarboxyPept-like_regulatory"/>
</dbReference>
<comment type="caution">
    <text evidence="2">The sequence shown here is derived from an EMBL/GenBank/DDBJ whole genome shotgun (WGS) entry which is preliminary data.</text>
</comment>
<name>A0A1M6UKW7_9FLAO</name>
<accession>A0A1M6UKW7</accession>
<dbReference type="AlphaFoldDB" id="A0A1M6UKW7"/>
<dbReference type="EMBL" id="FOKU01000013">
    <property type="protein sequence ID" value="SFC55235.1"/>
    <property type="molecule type" value="Genomic_DNA"/>
</dbReference>
<dbReference type="EMBL" id="FRAT01000004">
    <property type="protein sequence ID" value="SHK69783.1"/>
    <property type="molecule type" value="Genomic_DNA"/>
</dbReference>
<protein>
    <submittedName>
        <fullName evidence="2">CarboxypepD_reg-like domain-containing protein</fullName>
    </submittedName>
</protein>
<dbReference type="Pfam" id="PF13715">
    <property type="entry name" value="CarbopepD_reg_2"/>
    <property type="match status" value="1"/>
</dbReference>
<gene>
    <name evidence="1" type="ORF">SAMN04487891_113103</name>
    <name evidence="2" type="ORF">SAMN05216293_1663</name>
</gene>
<proteinExistence type="predicted"/>
<evidence type="ECO:0000313" key="3">
    <source>
        <dbReference type="Proteomes" id="UP000184031"/>
    </source>
</evidence>
<dbReference type="STRING" id="1055723.SAMN05216293_1663"/>
<evidence type="ECO:0000313" key="2">
    <source>
        <dbReference type="EMBL" id="SHK69783.1"/>
    </source>
</evidence>
<dbReference type="Proteomes" id="UP000198940">
    <property type="component" value="Unassembled WGS sequence"/>
</dbReference>
<dbReference type="Proteomes" id="UP000184031">
    <property type="component" value="Unassembled WGS sequence"/>
</dbReference>
<organism evidence="2 3">
    <name type="scientific">Flagellimonas taeanensis</name>
    <dbReference type="NCBI Taxonomy" id="1005926"/>
    <lineage>
        <taxon>Bacteria</taxon>
        <taxon>Pseudomonadati</taxon>
        <taxon>Bacteroidota</taxon>
        <taxon>Flavobacteriia</taxon>
        <taxon>Flavobacteriales</taxon>
        <taxon>Flavobacteriaceae</taxon>
        <taxon>Flagellimonas</taxon>
    </lineage>
</organism>
<keyword evidence="4" id="KW-1185">Reference proteome</keyword>